<dbReference type="Pfam" id="PF05729">
    <property type="entry name" value="NACHT"/>
    <property type="match status" value="1"/>
</dbReference>
<dbReference type="Gene3D" id="3.40.50.300">
    <property type="entry name" value="P-loop containing nucleotide triphosphate hydrolases"/>
    <property type="match status" value="1"/>
</dbReference>
<dbReference type="GO" id="GO:0005524">
    <property type="term" value="F:ATP binding"/>
    <property type="evidence" value="ECO:0007669"/>
    <property type="project" value="UniProtKB-KW"/>
</dbReference>
<evidence type="ECO:0000256" key="1">
    <source>
        <dbReference type="ARBA" id="ARBA00022741"/>
    </source>
</evidence>
<dbReference type="Gene3D" id="3.80.10.10">
    <property type="entry name" value="Ribonuclease Inhibitor"/>
    <property type="match status" value="2"/>
</dbReference>
<dbReference type="InterPro" id="IPR006553">
    <property type="entry name" value="Leu-rich_rpt_Cys-con_subtyp"/>
</dbReference>
<protein>
    <recommendedName>
        <fullName evidence="3">NACHT domain-containing protein</fullName>
    </recommendedName>
</protein>
<sequence>MPKHVTPLMDLYALPAIHQIEMETDGTRKNTENVHYYKDIFKKDCQNTKQYLFLQGEPGKGKTTFAAKLVLDWCNAYQSEVKQTDQPTSFNDIETLHKLKFVFLIALRDSRNQRKVTEMIKQQIIEMLYDDADDVNAVYKVLKTILETETCLVVQDGLDEWSDPEGKLVLPLLATPCTMFITTRPWKMSDERLKTSQIDCCFEIFGVESPFDLSRNIMKNIIADDLKTKHENFISYVYKSNHQDLIETPMLLGIIVSLWLDEAYLSGSACEIYSILLDNLLKHASSETAHFESYPFKCFKNTKYIKPNMEHVEEISKASFHLMFSVEKENSLVFSDTNLFRYLSESQKMFALKAGILTEKKLLTLSYRPSTYSFIHKSVQEFLAAIHIAHHLKLIDDVIVPYLNNNHNTCLDLSMVFKFLCGLSISAANQLSKYFDKTVQDSFQYLIVSGFLEAKANDVRDDEIRLHQTEFTFKPGCDKETLKRMFKINMSDVISIYWLINCNINLDFSSKPNLKKLCIYTDKYYTNETSLRNPPLHNIEILESIASSTVDGLDLSACKSLTEVYLGENITLLPNGLRGLIKLESIDLTCNCNGLELSTCKSIKQIDLGENVILSPNSLRDLNNLEIIKVRCISNRLDISGCHSLKYVDIGEQMKLNDENESRLREKMTLSIGEQMKLNDENESRYRENMTLNKLCMLRLTQKAISRSFRYSGNIVFKGLNRYSLYGLKRLETLSLNCICDDLYLFFCKSLKELTLGEQVSLSPDALNGLNNLETISLCCKCDTIDLSKLQSLKEISLGEQIVLFSNGLRGLIKLESIRLRCRIEPHLGEFCLRCYIRLFIKRQRQREIAIDEKVTLLQKSLHNVICHCDGLDLTECHSLTSIDLYEQVILLPNSLRDHKHLRNIHLSCKCDGLDLSGCNTLTHIDLGEQVILLPNSLRDLNNLKIIKLRCTCDGLDLSGCKSLKEINIGELVTLLPNACHDLHNLMSINMASKCEGLDLSECRKLQNITLGEEVTLLPNSLRDLYSLKKIKLRCKCDGLDLSGCKSLKEINIGEPVILLPNVCHDLHNLHNLMSINMACKCEGLDLSECQLLHEINLGEQVTLLPNSCRDLNKLTRISLNCICDGLDLSGCHSLRYIDVGEHVTLLPNALRDLNNLQKLKLICKYDGLDLHWCHGLNKINLGKNVSLLPKALCRLKRLYRISLECNCDGLDLSGCNSLEDIYLGEQVTLLPNALRGLNKLKKCRLLCKCNAMDLSTCRNLNYIELGEQITFLPKGLRGLNNLSGIFLRCKYDELNLSLCKDLRQIELGEYVTLVPNALTDLCNVVHIELRCKYDGLDLSSCHKLRSVDIGEQVIIVPNALQDISGLESIKLRCKYNGLDLSLSPNLKHADLGEQVTLVPNCVKKLCNSECILSVTLYHRILCQSVDLGTHPNT</sequence>
<keyword evidence="2" id="KW-0067">ATP-binding</keyword>
<accession>A0A9D4ILH8</accession>
<dbReference type="SUPFAM" id="SSF52058">
    <property type="entry name" value="L domain-like"/>
    <property type="match status" value="3"/>
</dbReference>
<dbReference type="SUPFAM" id="SSF52540">
    <property type="entry name" value="P-loop containing nucleoside triphosphate hydrolases"/>
    <property type="match status" value="1"/>
</dbReference>
<dbReference type="PANTHER" id="PTHR46312:SF2">
    <property type="entry name" value="NUCLEOTIDE-BINDING OLIGOMERIZATION DOMAIN-CONTAINING PROTEIN 2-LIKE"/>
    <property type="match status" value="1"/>
</dbReference>
<organism evidence="4 5">
    <name type="scientific">Dreissena polymorpha</name>
    <name type="common">Zebra mussel</name>
    <name type="synonym">Mytilus polymorpha</name>
    <dbReference type="NCBI Taxonomy" id="45954"/>
    <lineage>
        <taxon>Eukaryota</taxon>
        <taxon>Metazoa</taxon>
        <taxon>Spiralia</taxon>
        <taxon>Lophotrochozoa</taxon>
        <taxon>Mollusca</taxon>
        <taxon>Bivalvia</taxon>
        <taxon>Autobranchia</taxon>
        <taxon>Heteroconchia</taxon>
        <taxon>Euheterodonta</taxon>
        <taxon>Imparidentia</taxon>
        <taxon>Neoheterodontei</taxon>
        <taxon>Myida</taxon>
        <taxon>Dreissenoidea</taxon>
        <taxon>Dreissenidae</taxon>
        <taxon>Dreissena</taxon>
    </lineage>
</organism>
<comment type="caution">
    <text evidence="4">The sequence shown here is derived from an EMBL/GenBank/DDBJ whole genome shotgun (WGS) entry which is preliminary data.</text>
</comment>
<dbReference type="InterPro" id="IPR032675">
    <property type="entry name" value="LRR_dom_sf"/>
</dbReference>
<dbReference type="PROSITE" id="PS50837">
    <property type="entry name" value="NACHT"/>
    <property type="match status" value="1"/>
</dbReference>
<dbReference type="PANTHER" id="PTHR46312">
    <property type="entry name" value="NACHT DOMAIN-CONTAINING PROTEIN"/>
    <property type="match status" value="1"/>
</dbReference>
<reference evidence="4" key="1">
    <citation type="journal article" date="2019" name="bioRxiv">
        <title>The Genome of the Zebra Mussel, Dreissena polymorpha: A Resource for Invasive Species Research.</title>
        <authorList>
            <person name="McCartney M.A."/>
            <person name="Auch B."/>
            <person name="Kono T."/>
            <person name="Mallez S."/>
            <person name="Zhang Y."/>
            <person name="Obille A."/>
            <person name="Becker A."/>
            <person name="Abrahante J.E."/>
            <person name="Garbe J."/>
            <person name="Badalamenti J.P."/>
            <person name="Herman A."/>
            <person name="Mangelson H."/>
            <person name="Liachko I."/>
            <person name="Sullivan S."/>
            <person name="Sone E.D."/>
            <person name="Koren S."/>
            <person name="Silverstein K.A.T."/>
            <person name="Beckman K.B."/>
            <person name="Gohl D.M."/>
        </authorList>
    </citation>
    <scope>NUCLEOTIDE SEQUENCE</scope>
    <source>
        <strain evidence="4">Duluth1</strain>
        <tissue evidence="4">Whole animal</tissue>
    </source>
</reference>
<gene>
    <name evidence="4" type="ORF">DPMN_177318</name>
</gene>
<evidence type="ECO:0000259" key="3">
    <source>
        <dbReference type="PROSITE" id="PS50837"/>
    </source>
</evidence>
<keyword evidence="5" id="KW-1185">Reference proteome</keyword>
<dbReference type="SMART" id="SM00367">
    <property type="entry name" value="LRR_CC"/>
    <property type="match status" value="6"/>
</dbReference>
<dbReference type="InterPro" id="IPR026906">
    <property type="entry name" value="LRR_5"/>
</dbReference>
<reference evidence="4" key="2">
    <citation type="submission" date="2020-11" db="EMBL/GenBank/DDBJ databases">
        <authorList>
            <person name="McCartney M.A."/>
            <person name="Auch B."/>
            <person name="Kono T."/>
            <person name="Mallez S."/>
            <person name="Becker A."/>
            <person name="Gohl D.M."/>
            <person name="Silverstein K.A.T."/>
            <person name="Koren S."/>
            <person name="Bechman K.B."/>
            <person name="Herman A."/>
            <person name="Abrahante J.E."/>
            <person name="Garbe J."/>
        </authorList>
    </citation>
    <scope>NUCLEOTIDE SEQUENCE</scope>
    <source>
        <strain evidence="4">Duluth1</strain>
        <tissue evidence="4">Whole animal</tissue>
    </source>
</reference>
<keyword evidence="1" id="KW-0547">Nucleotide-binding</keyword>
<dbReference type="EMBL" id="JAIWYP010000009">
    <property type="protein sequence ID" value="KAH3775908.1"/>
    <property type="molecule type" value="Genomic_DNA"/>
</dbReference>
<proteinExistence type="predicted"/>
<dbReference type="Pfam" id="PF13306">
    <property type="entry name" value="LRR_5"/>
    <property type="match status" value="1"/>
</dbReference>
<feature type="domain" description="NACHT" evidence="3">
    <location>
        <begin position="50"/>
        <end position="160"/>
    </location>
</feature>
<name>A0A9D4ILH8_DREPO</name>
<evidence type="ECO:0000313" key="4">
    <source>
        <dbReference type="EMBL" id="KAH3775908.1"/>
    </source>
</evidence>
<dbReference type="Proteomes" id="UP000828390">
    <property type="component" value="Unassembled WGS sequence"/>
</dbReference>
<dbReference type="InterPro" id="IPR027417">
    <property type="entry name" value="P-loop_NTPase"/>
</dbReference>
<evidence type="ECO:0000256" key="2">
    <source>
        <dbReference type="ARBA" id="ARBA00022840"/>
    </source>
</evidence>
<dbReference type="InterPro" id="IPR007111">
    <property type="entry name" value="NACHT_NTPase"/>
</dbReference>
<evidence type="ECO:0000313" key="5">
    <source>
        <dbReference type="Proteomes" id="UP000828390"/>
    </source>
</evidence>